<keyword evidence="4" id="KW-0472">Membrane</keyword>
<reference evidence="7" key="2">
    <citation type="journal article" date="2013" name="J. Wildl. Dis.">
        <title>Fatal herpesvirus hemorrhagic disease in wild and orphan asian elephants in southern India.</title>
        <authorList>
            <person name="Zachariah A."/>
            <person name="Zong J.-C."/>
            <person name="Long S.Y."/>
            <person name="Latimer E.M."/>
            <person name="Heaggans S.Y."/>
            <person name="Richman L.K."/>
            <person name="Hayward G.S."/>
        </authorList>
    </citation>
    <scope>NUCLEOTIDE SEQUENCE</scope>
    <source>
        <strain evidence="7">IP164 Muthanga2</strain>
        <strain evidence="6">IP165 Thirunelli2</strain>
        <strain evidence="5">IP91 Thirunelli1</strain>
    </source>
</reference>
<feature type="transmembrane region" description="Helical" evidence="4">
    <location>
        <begin position="174"/>
        <end position="196"/>
    </location>
</feature>
<keyword evidence="4" id="KW-1133">Transmembrane helix</keyword>
<reference evidence="7" key="7">
    <citation type="submission" date="2019-08" db="EMBL/GenBank/DDBJ databases">
        <title>Annotated Complete DNA Sequences of Six EEHV1A Genomes from Lethal HD Cases in Young Asian Elephants in India.</title>
        <authorList>
            <person name="Krishnankutty S.P."/>
            <person name="Zachariah A."/>
            <person name="Maheswari U."/>
            <person name="Heaggans S.Y."/>
            <person name="Muraleedharan M."/>
            <person name="Velayutham D."/>
            <person name="Santhosh S."/>
            <person name="Hayward G.S."/>
        </authorList>
    </citation>
    <scope>NUCLEOTIDE SEQUENCE</scope>
    <source>
        <strain evidence="7">IP164 Muthanga2</strain>
    </source>
</reference>
<reference evidence="7" key="8">
    <citation type="journal article" name="PLoS ONE">
        <title>Extended genotypic evaluation and comparison of twenty-two cases of lethal EEHV1 hemorrhagic disease in wild and captive Asian elephants in India.</title>
        <authorList>
            <person name="Zachariah A."/>
            <person name="Sajesh P.K."/>
            <person name="Santhosh S."/>
            <person name="Bathrachalam C."/>
            <person name="Megha M."/>
            <person name="Pandiyan J."/>
            <person name="Jishnu M."/>
            <person name="Kobragade R.S."/>
            <person name="Long S.Y."/>
            <person name="Zong J.-C."/>
            <person name="Latimer E.M."/>
            <person name="Heaggans S.Y."/>
            <person name="Hayward G.S."/>
        </authorList>
    </citation>
    <scope>NUCLEOTIDE SEQUENCE</scope>
    <source>
        <strain evidence="7">IP164 Muthanga2</strain>
        <strain evidence="6">IP165 Thirunelli2</strain>
        <strain evidence="5">IP91 Thirunelli1</strain>
    </source>
</reference>
<feature type="transmembrane region" description="Helical" evidence="4">
    <location>
        <begin position="135"/>
        <end position="154"/>
    </location>
</feature>
<reference evidence="7" key="4">
    <citation type="journal article" date="2016" name="MSphere">
        <title>Comparison of the Gene Coding Contents and Other Unusual Features of the GC-Rich and AT-Rich Branch Probosciviruses.</title>
        <authorList>
            <person name="Ling P.D."/>
            <person name="Long S.Y."/>
            <person name="Zong J.C."/>
            <person name="Heaggans S.Y."/>
            <person name="Qin X."/>
            <person name="Hayward G.S."/>
        </authorList>
    </citation>
    <scope>NUCLEOTIDE SEQUENCE</scope>
    <source>
        <strain evidence="7">IP164 Muthanga2</strain>
        <strain evidence="6">IP165 Thirunelli2</strain>
    </source>
</reference>
<reference evidence="6" key="6">
    <citation type="submission" date="2019-08" db="EMBL/GenBank/DDBJ databases">
        <title>Annotated Complete DNA Sequences of Six EEHV1A Genomes from Lethal HD Cases in Young Asian Elephants from India.</title>
        <authorList>
            <person name="Krishnankutty S.P."/>
            <person name="Zachariah A."/>
            <person name="Maheswari U."/>
            <person name="Heaggans S.Y."/>
            <person name="Muraleedharan M."/>
            <person name="Velayutham D."/>
            <person name="Santhosh S."/>
            <person name="Hayward G.S."/>
        </authorList>
    </citation>
    <scope>NUCLEOTIDE SEQUENCE</scope>
    <source>
        <strain evidence="6">IP165 Thirunelli2</strain>
    </source>
</reference>
<evidence type="ECO:0000313" key="6">
    <source>
        <dbReference type="EMBL" id="QOE74825.1"/>
    </source>
</evidence>
<dbReference type="EMBL" id="MN366292">
    <property type="protein sequence ID" value="QOE74825.1"/>
    <property type="molecule type" value="Genomic_DNA"/>
</dbReference>
<evidence type="ECO:0000313" key="7">
    <source>
        <dbReference type="EMBL" id="QOE74941.1"/>
    </source>
</evidence>
<name>A0A866VUI1_ELHV1</name>
<proteinExistence type="predicted"/>
<dbReference type="InterPro" id="IPR004999">
    <property type="entry name" value="Herpes_1"/>
</dbReference>
<accession>A0A866VUI1</accession>
<dbReference type="EMBL" id="MN366290">
    <property type="protein sequence ID" value="QOE74588.1"/>
    <property type="molecule type" value="Genomic_DNA"/>
</dbReference>
<evidence type="ECO:0000256" key="3">
    <source>
        <dbReference type="ARBA" id="ARBA00022844"/>
    </source>
</evidence>
<keyword evidence="3" id="KW-0946">Virion</keyword>
<reference evidence="5" key="3">
    <citation type="journal article" date="2016" name="MSphere">
        <title>Complete Genome Sequence of Elephant Endotheliotropic Herpesvirus 4, the First Example of a GC-Rich Branch Proboscivirus.</title>
        <authorList>
            <person name="Ling P.D."/>
            <person name="Long S.Y."/>
            <person name="Fuery A."/>
            <person name="Peng R.S."/>
            <person name="Heaggans S.Y."/>
            <person name="Qin X."/>
            <person name="Worley K.C."/>
            <person name="Dugan S."/>
            <person name="Hayward G.S."/>
        </authorList>
    </citation>
    <scope>NUCLEOTIDE SEQUENCE</scope>
    <source>
        <strain evidence="5">IP91 Thirunelli1</strain>
    </source>
</reference>
<dbReference type="Pfam" id="PF03327">
    <property type="entry name" value="Herpes_VP19C"/>
    <property type="match status" value="1"/>
</dbReference>
<evidence type="ECO:0000313" key="5">
    <source>
        <dbReference type="EMBL" id="QOE74588.1"/>
    </source>
</evidence>
<keyword evidence="4" id="KW-0812">Transmembrane</keyword>
<gene>
    <name evidence="7" type="primary">U29</name>
</gene>
<keyword evidence="2" id="KW-1048">Host nucleus</keyword>
<keyword evidence="1" id="KW-0167">Capsid protein</keyword>
<organism evidence="7">
    <name type="scientific">Elephant endotheliotropic herpesvirus 1A</name>
    <dbReference type="NCBI Taxonomy" id="759753"/>
    <lineage>
        <taxon>Viruses</taxon>
        <taxon>Duplodnaviria</taxon>
        <taxon>Heunggongvirae</taxon>
        <taxon>Peploviricota</taxon>
        <taxon>Herviviricetes</taxon>
        <taxon>Herpesvirales</taxon>
        <taxon>Orthoherpesviridae</taxon>
        <taxon>Betaherpesvirinae</taxon>
        <taxon>Proboscivirus</taxon>
        <taxon>Proboscivirus elephantidbeta1</taxon>
        <taxon>Elephantid herpesvirus 1</taxon>
    </lineage>
</organism>
<reference evidence="7" key="1">
    <citation type="journal article" date="2013" name="Genome Announc.">
        <title>Complete Genome Sequence of Elephant Endotheliotropic Herpesvirus 1A.</title>
        <authorList>
            <person name="Ling P.D."/>
            <person name="Reid J.G."/>
            <person name="Qin X."/>
            <person name="Muzny D.M."/>
            <person name="Gibbs R."/>
            <person name="Petrosino J."/>
            <person name="Peng R."/>
            <person name="Zong J.C."/>
            <person name="Heaggans S.Y."/>
            <person name="Hayward G.S."/>
        </authorList>
    </citation>
    <scope>NUCLEOTIDE SEQUENCE</scope>
    <source>
        <strain evidence="7">IP164 Muthanga2</strain>
        <strain evidence="6">IP165 Thirunelli2</strain>
        <strain evidence="5">IP91 Thirunelli1</strain>
    </source>
</reference>
<reference evidence="5" key="5">
    <citation type="submission" date="2019-08" db="EMBL/GenBank/DDBJ databases">
        <title>Annotated Complete DNA Sequences of Six EEHV1A Genomes from Lethal HD cases in Young Asian Elephants from India.</title>
        <authorList>
            <person name="Krishnankutty S.P."/>
            <person name="Zachariah A."/>
            <person name="Maheswari U."/>
            <person name="Heaggans S.Y."/>
            <person name="Muraleedharan M."/>
            <person name="Velayutham D."/>
            <person name="Santhosh S."/>
            <person name="Hayward G.S."/>
        </authorList>
    </citation>
    <scope>NUCLEOTIDE SEQUENCE</scope>
    <source>
        <strain evidence="5">IP91 Thirunelli1</strain>
    </source>
</reference>
<dbReference type="GO" id="GO:0019069">
    <property type="term" value="P:viral capsid assembly"/>
    <property type="evidence" value="ECO:0007669"/>
    <property type="project" value="InterPro"/>
</dbReference>
<dbReference type="EMBL" id="MN366293">
    <property type="protein sequence ID" value="QOE74941.1"/>
    <property type="molecule type" value="Genomic_DNA"/>
</dbReference>
<dbReference type="GO" id="GO:0019028">
    <property type="term" value="C:viral capsid"/>
    <property type="evidence" value="ECO:0007669"/>
    <property type="project" value="UniProtKB-KW"/>
</dbReference>
<sequence>MADMVSKKRHRVEALYNADVKCLVNGVIKDPSGFDPARVDDTRPKTADVLTCDHMLSKDTGVDGVPVVKLWDPKEHVKPRYVSLFTLALYLENVTASTKAALRNLFGKNDEVKHMDLWQSFGKGERFVNFIGVKIRATGGATFLATCVTHGFVYRPAFLTTPRYDMALTVLKDMYLDTVGGASVQVSYYFFVILSIPRDENHTMKKMYIVRSPFHQYKCIVPVVQTAFLNERVQYVDTHIEAEDLPTPIPFGTIDRIGHSAEKPIHTTLITKGLSIPIVKIERFTVDYKQDSVFF</sequence>
<evidence type="ECO:0000256" key="2">
    <source>
        <dbReference type="ARBA" id="ARBA00022562"/>
    </source>
</evidence>
<protein>
    <submittedName>
        <fullName evidence="7">Triplex capsid protein 1</fullName>
    </submittedName>
</protein>
<dbReference type="GO" id="GO:0003677">
    <property type="term" value="F:DNA binding"/>
    <property type="evidence" value="ECO:0007669"/>
    <property type="project" value="InterPro"/>
</dbReference>
<evidence type="ECO:0000256" key="1">
    <source>
        <dbReference type="ARBA" id="ARBA00022561"/>
    </source>
</evidence>
<evidence type="ECO:0000256" key="4">
    <source>
        <dbReference type="SAM" id="Phobius"/>
    </source>
</evidence>